<organism evidence="1 2">
    <name type="scientific">Psychrobacillus psychrotolerans</name>
    <dbReference type="NCBI Taxonomy" id="126156"/>
    <lineage>
        <taxon>Bacteria</taxon>
        <taxon>Bacillati</taxon>
        <taxon>Bacillota</taxon>
        <taxon>Bacilli</taxon>
        <taxon>Bacillales</taxon>
        <taxon>Bacillaceae</taxon>
        <taxon>Psychrobacillus</taxon>
    </lineage>
</organism>
<dbReference type="Proteomes" id="UP000198734">
    <property type="component" value="Unassembled WGS sequence"/>
</dbReference>
<dbReference type="AlphaFoldDB" id="A0A1I5Z7T0"/>
<protein>
    <submittedName>
        <fullName evidence="1">Uncharacterized protein</fullName>
    </submittedName>
</protein>
<proteinExistence type="predicted"/>
<dbReference type="EMBL" id="FOXU01000004">
    <property type="protein sequence ID" value="SFQ52520.1"/>
    <property type="molecule type" value="Genomic_DNA"/>
</dbReference>
<accession>A0A1I5Z7T0</accession>
<name>A0A1I5Z7T0_9BACI</name>
<evidence type="ECO:0000313" key="2">
    <source>
        <dbReference type="Proteomes" id="UP000198734"/>
    </source>
</evidence>
<keyword evidence="2" id="KW-1185">Reference proteome</keyword>
<reference evidence="2" key="1">
    <citation type="submission" date="2016-10" db="EMBL/GenBank/DDBJ databases">
        <authorList>
            <person name="Varghese N."/>
            <person name="Submissions S."/>
        </authorList>
    </citation>
    <scope>NUCLEOTIDE SEQUENCE [LARGE SCALE GENOMIC DNA]</scope>
    <source>
        <strain evidence="2">DSM 11706</strain>
    </source>
</reference>
<dbReference type="RefSeq" id="WP_175496261.1">
    <property type="nucleotide sequence ID" value="NZ_FOXU01000004.1"/>
</dbReference>
<gene>
    <name evidence="1" type="ORF">SAMN05421670_2477</name>
</gene>
<sequence>MKKAFVVLAIIVVSISINLNVDKVESVANSTMSDSLYLPIHPPII</sequence>
<dbReference type="STRING" id="126156.SAMN05421670_2477"/>
<evidence type="ECO:0000313" key="1">
    <source>
        <dbReference type="EMBL" id="SFQ52520.1"/>
    </source>
</evidence>